<accession>A0A0A5GFG9</accession>
<evidence type="ECO:0000313" key="3">
    <source>
        <dbReference type="Proteomes" id="UP000030528"/>
    </source>
</evidence>
<evidence type="ECO:0000313" key="2">
    <source>
        <dbReference type="EMBL" id="KGX90754.1"/>
    </source>
</evidence>
<sequence length="60" mass="6666">MSYEMYNLVSIVLFVGIALYFIGRALKRKKIVYVGIGMISVGISAALIDGFIEGFNEARF</sequence>
<dbReference type="STRING" id="1385510.GCA_000425205_02871"/>
<dbReference type="EMBL" id="AVPE01000013">
    <property type="protein sequence ID" value="KGX90754.1"/>
    <property type="molecule type" value="Genomic_DNA"/>
</dbReference>
<comment type="caution">
    <text evidence="2">The sequence shown here is derived from an EMBL/GenBank/DDBJ whole genome shotgun (WGS) entry which is preliminary data.</text>
</comment>
<keyword evidence="1" id="KW-1133">Transmembrane helix</keyword>
<organism evidence="2 3">
    <name type="scientific">Pontibacillus halophilus JSM 076056 = DSM 19796</name>
    <dbReference type="NCBI Taxonomy" id="1385510"/>
    <lineage>
        <taxon>Bacteria</taxon>
        <taxon>Bacillati</taxon>
        <taxon>Bacillota</taxon>
        <taxon>Bacilli</taxon>
        <taxon>Bacillales</taxon>
        <taxon>Bacillaceae</taxon>
        <taxon>Pontibacillus</taxon>
    </lineage>
</organism>
<reference evidence="2 3" key="1">
    <citation type="submission" date="2013-08" db="EMBL/GenBank/DDBJ databases">
        <authorList>
            <person name="Huang J."/>
            <person name="Wang G."/>
        </authorList>
    </citation>
    <scope>NUCLEOTIDE SEQUENCE [LARGE SCALE GENOMIC DNA]</scope>
    <source>
        <strain evidence="2 3">JSM 076056</strain>
    </source>
</reference>
<name>A0A0A5GFG9_9BACI</name>
<keyword evidence="1" id="KW-0812">Transmembrane</keyword>
<dbReference type="Proteomes" id="UP000030528">
    <property type="component" value="Unassembled WGS sequence"/>
</dbReference>
<gene>
    <name evidence="2" type="ORF">N781_06415</name>
</gene>
<keyword evidence="1" id="KW-0472">Membrane</keyword>
<feature type="transmembrane region" description="Helical" evidence="1">
    <location>
        <begin position="31"/>
        <end position="52"/>
    </location>
</feature>
<feature type="transmembrane region" description="Helical" evidence="1">
    <location>
        <begin position="6"/>
        <end position="22"/>
    </location>
</feature>
<dbReference type="RefSeq" id="WP_026801149.1">
    <property type="nucleotide sequence ID" value="NZ_AULI01000013.1"/>
</dbReference>
<protein>
    <submittedName>
        <fullName evidence="2">Uncharacterized protein</fullName>
    </submittedName>
</protein>
<proteinExistence type="predicted"/>
<evidence type="ECO:0000256" key="1">
    <source>
        <dbReference type="SAM" id="Phobius"/>
    </source>
</evidence>
<keyword evidence="3" id="KW-1185">Reference proteome</keyword>
<dbReference type="AlphaFoldDB" id="A0A0A5GFG9"/>